<feature type="region of interest" description="Disordered" evidence="1">
    <location>
        <begin position="32"/>
        <end position="53"/>
    </location>
</feature>
<dbReference type="AlphaFoldDB" id="A0A1L3Z5F1"/>
<protein>
    <submittedName>
        <fullName evidence="2">Uncharacterized protein</fullName>
    </submittedName>
</protein>
<dbReference type="EMBL" id="CP018228">
    <property type="protein sequence ID" value="API50838.1"/>
    <property type="molecule type" value="Genomic_DNA"/>
</dbReference>
<proteinExistence type="predicted"/>
<evidence type="ECO:0000313" key="3">
    <source>
        <dbReference type="Proteomes" id="UP000183050"/>
    </source>
</evidence>
<dbReference type="Proteomes" id="UP000183050">
    <property type="component" value="Chromosome"/>
</dbReference>
<name>A0A1L3Z5F1_RHILE</name>
<accession>A0A1L3Z5F1</accession>
<evidence type="ECO:0000313" key="2">
    <source>
        <dbReference type="EMBL" id="API50838.1"/>
    </source>
</evidence>
<reference evidence="2 3" key="1">
    <citation type="submission" date="2016-11" db="EMBL/GenBank/DDBJ databases">
        <title>Rhizobium leguminosarum bv. viciae strain Vaf12 isolated from Vavilovia formosa root nodules from Russia, Dagestan.</title>
        <authorList>
            <person name="Kimeklis A."/>
        </authorList>
    </citation>
    <scope>NUCLEOTIDE SEQUENCE [LARGE SCALE GENOMIC DNA]</scope>
    <source>
        <strain evidence="2 3">Vaf-108</strain>
    </source>
</reference>
<sequence length="68" mass="7429">MSHLPEHGAEKCQRFSDDAMLYFFDVDPDSDFRPVRPEPSGSSGGSVYTATRQLSLARGDRSLPVAGL</sequence>
<organism evidence="2 3">
    <name type="scientific">Rhizobium leguminosarum</name>
    <dbReference type="NCBI Taxonomy" id="384"/>
    <lineage>
        <taxon>Bacteria</taxon>
        <taxon>Pseudomonadati</taxon>
        <taxon>Pseudomonadota</taxon>
        <taxon>Alphaproteobacteria</taxon>
        <taxon>Hyphomicrobiales</taxon>
        <taxon>Rhizobiaceae</taxon>
        <taxon>Rhizobium/Agrobacterium group</taxon>
        <taxon>Rhizobium</taxon>
    </lineage>
</organism>
<evidence type="ECO:0000256" key="1">
    <source>
        <dbReference type="SAM" id="MobiDB-lite"/>
    </source>
</evidence>
<gene>
    <name evidence="2" type="ORF">BMW22_03550</name>
</gene>